<sequence>MEPSVYLSHLEQEERRRTFWSAYLIDKLISCGQGRPIVMQDDDCSVQLPCDENIFQNGTWKKTNTLGELLNWNAKIIENPSPFALVILMASIIGRCTRYVHREKESIQVPPWDTKSEFSAIKSALLLLESYSKIGDQTIPDIVHDLHPGEMSQLIYAHTLFHLCHCLLNHPFLVRLRLKPFAKAPSSFSARALEDGAHHARELLDLLNEATQAGCRVESSFYAYCIAIAGSINSLACHFDHQKVSRRQSDALCYFQQSLDSLNTLGRFWTHSANMAIRLNDFHSIADQFSGLLDPARLTEDLDPYHEEIMWSMIDYGILGSDPHKKPLVPLSSMSGLPSPDSWALQAGFNFSAPPRESSSNAAIFDNLSPTMRLNEVEHLLDCSPGTNGLV</sequence>
<reference evidence="7 8" key="1">
    <citation type="journal article" date="2023" name="IMA Fungus">
        <title>Comparative genomic study of the Penicillium genus elucidates a diverse pangenome and 15 lateral gene transfer events.</title>
        <authorList>
            <person name="Petersen C."/>
            <person name="Sorensen T."/>
            <person name="Nielsen M.R."/>
            <person name="Sondergaard T.E."/>
            <person name="Sorensen J.L."/>
            <person name="Fitzpatrick D.A."/>
            <person name="Frisvad J.C."/>
            <person name="Nielsen K.L."/>
        </authorList>
    </citation>
    <scope>NUCLEOTIDE SEQUENCE [LARGE SCALE GENOMIC DNA]</scope>
    <source>
        <strain evidence="7 8">IBT 29057</strain>
    </source>
</reference>
<dbReference type="PANTHER" id="PTHR47338">
    <property type="entry name" value="ZN(II)2CYS6 TRANSCRIPTION FACTOR (EUROFUNG)-RELATED"/>
    <property type="match status" value="1"/>
</dbReference>
<evidence type="ECO:0000256" key="5">
    <source>
        <dbReference type="ARBA" id="ARBA00023242"/>
    </source>
</evidence>
<dbReference type="GO" id="GO:0008270">
    <property type="term" value="F:zinc ion binding"/>
    <property type="evidence" value="ECO:0007669"/>
    <property type="project" value="InterPro"/>
</dbReference>
<keyword evidence="3" id="KW-0805">Transcription regulation</keyword>
<protein>
    <submittedName>
        <fullName evidence="7">Zn(II)2Cys6 transcription factor</fullName>
    </submittedName>
</protein>
<dbReference type="GO" id="GO:0003677">
    <property type="term" value="F:DNA binding"/>
    <property type="evidence" value="ECO:0007669"/>
    <property type="project" value="InterPro"/>
</dbReference>
<dbReference type="SMART" id="SM00906">
    <property type="entry name" value="Fungal_trans"/>
    <property type="match status" value="1"/>
</dbReference>
<organism evidence="7 8">
    <name type="scientific">Penicillium hetheringtonii</name>
    <dbReference type="NCBI Taxonomy" id="911720"/>
    <lineage>
        <taxon>Eukaryota</taxon>
        <taxon>Fungi</taxon>
        <taxon>Dikarya</taxon>
        <taxon>Ascomycota</taxon>
        <taxon>Pezizomycotina</taxon>
        <taxon>Eurotiomycetes</taxon>
        <taxon>Eurotiomycetidae</taxon>
        <taxon>Eurotiales</taxon>
        <taxon>Aspergillaceae</taxon>
        <taxon>Penicillium</taxon>
    </lineage>
</organism>
<keyword evidence="5" id="KW-0539">Nucleus</keyword>
<feature type="domain" description="Xylanolytic transcriptional activator regulatory" evidence="6">
    <location>
        <begin position="3"/>
        <end position="55"/>
    </location>
</feature>
<dbReference type="InterPro" id="IPR050815">
    <property type="entry name" value="TF_fung"/>
</dbReference>
<gene>
    <name evidence="7" type="ORF">N7450_005261</name>
</gene>
<evidence type="ECO:0000256" key="2">
    <source>
        <dbReference type="ARBA" id="ARBA00022723"/>
    </source>
</evidence>
<proteinExistence type="predicted"/>
<evidence type="ECO:0000259" key="6">
    <source>
        <dbReference type="SMART" id="SM00906"/>
    </source>
</evidence>
<keyword evidence="2" id="KW-0479">Metal-binding</keyword>
<evidence type="ECO:0000313" key="8">
    <source>
        <dbReference type="Proteomes" id="UP001216150"/>
    </source>
</evidence>
<dbReference type="CDD" id="cd12148">
    <property type="entry name" value="fungal_TF_MHR"/>
    <property type="match status" value="1"/>
</dbReference>
<evidence type="ECO:0000313" key="7">
    <source>
        <dbReference type="EMBL" id="KAJ5591289.1"/>
    </source>
</evidence>
<dbReference type="PANTHER" id="PTHR47338:SF4">
    <property type="entry name" value="ZN(II)2CYS6 TRANSCRIPTION FACTOR (EUROFUNG)"/>
    <property type="match status" value="1"/>
</dbReference>
<name>A0AAD6DRK2_9EURO</name>
<dbReference type="GO" id="GO:0000981">
    <property type="term" value="F:DNA-binding transcription factor activity, RNA polymerase II-specific"/>
    <property type="evidence" value="ECO:0007669"/>
    <property type="project" value="InterPro"/>
</dbReference>
<dbReference type="InterPro" id="IPR007219">
    <property type="entry name" value="XnlR_reg_dom"/>
</dbReference>
<evidence type="ECO:0000256" key="3">
    <source>
        <dbReference type="ARBA" id="ARBA00023015"/>
    </source>
</evidence>
<comment type="caution">
    <text evidence="7">The sequence shown here is derived from an EMBL/GenBank/DDBJ whole genome shotgun (WGS) entry which is preliminary data.</text>
</comment>
<dbReference type="AlphaFoldDB" id="A0AAD6DRK2"/>
<dbReference type="GO" id="GO:0006351">
    <property type="term" value="P:DNA-templated transcription"/>
    <property type="evidence" value="ECO:0007669"/>
    <property type="project" value="InterPro"/>
</dbReference>
<evidence type="ECO:0000256" key="4">
    <source>
        <dbReference type="ARBA" id="ARBA00023163"/>
    </source>
</evidence>
<dbReference type="EMBL" id="JAQJAC010000003">
    <property type="protein sequence ID" value="KAJ5591289.1"/>
    <property type="molecule type" value="Genomic_DNA"/>
</dbReference>
<comment type="subcellular location">
    <subcellularLocation>
        <location evidence="1">Nucleus</location>
    </subcellularLocation>
</comment>
<keyword evidence="4" id="KW-0804">Transcription</keyword>
<accession>A0AAD6DRK2</accession>
<keyword evidence="8" id="KW-1185">Reference proteome</keyword>
<dbReference type="Pfam" id="PF04082">
    <property type="entry name" value="Fungal_trans"/>
    <property type="match status" value="1"/>
</dbReference>
<dbReference type="Proteomes" id="UP001216150">
    <property type="component" value="Unassembled WGS sequence"/>
</dbReference>
<dbReference type="GO" id="GO:0005634">
    <property type="term" value="C:nucleus"/>
    <property type="evidence" value="ECO:0007669"/>
    <property type="project" value="UniProtKB-SubCell"/>
</dbReference>
<evidence type="ECO:0000256" key="1">
    <source>
        <dbReference type="ARBA" id="ARBA00004123"/>
    </source>
</evidence>